<dbReference type="Proteomes" id="UP000771736">
    <property type="component" value="Unassembled WGS sequence"/>
</dbReference>
<feature type="transmembrane region" description="Helical" evidence="1">
    <location>
        <begin position="203"/>
        <end position="221"/>
    </location>
</feature>
<keyword evidence="1" id="KW-0472">Membrane</keyword>
<name>A0A930HKF6_9BACT</name>
<sequence length="238" mass="27399">MERNKKYFEDSPFMFYLQELWLLRKKKIKYITFAFMGVILLIDGFIGTFKGIGSPTGNSYSISEVGMLYPFVLLACSLTASLGTGSSNLLSARKLSTFKEWSARWLFFVVAPTLLYIFFAHFIDAVFLSVESQPMPWEVMLDDISPSYILAFIFFSTSFFFLISLYLPRYTFFLGVPIVALAMYIVESSFVKYRRTGNLITDLTPTLNLIFIGIALFLLLLSYNKIKSNKEEDYDFDD</sequence>
<dbReference type="AlphaFoldDB" id="A0A930HKF6"/>
<organism evidence="2 3">
    <name type="scientific">Prevotella aurantiaca</name>
    <dbReference type="NCBI Taxonomy" id="596085"/>
    <lineage>
        <taxon>Bacteria</taxon>
        <taxon>Pseudomonadati</taxon>
        <taxon>Bacteroidota</taxon>
        <taxon>Bacteroidia</taxon>
        <taxon>Bacteroidales</taxon>
        <taxon>Prevotellaceae</taxon>
        <taxon>Prevotella</taxon>
    </lineage>
</organism>
<comment type="caution">
    <text evidence="2">The sequence shown here is derived from an EMBL/GenBank/DDBJ whole genome shotgun (WGS) entry which is preliminary data.</text>
</comment>
<keyword evidence="1" id="KW-0812">Transmembrane</keyword>
<reference evidence="2" key="1">
    <citation type="submission" date="2020-04" db="EMBL/GenBank/DDBJ databases">
        <title>Deep metagenomics examines the oral microbiome during advanced dental caries in children, revealing novel taxa and co-occurrences with host molecules.</title>
        <authorList>
            <person name="Baker J.L."/>
            <person name="Morton J.T."/>
            <person name="Dinis M."/>
            <person name="Alvarez R."/>
            <person name="Tran N.C."/>
            <person name="Knight R."/>
            <person name="Edlund A."/>
        </authorList>
    </citation>
    <scope>NUCLEOTIDE SEQUENCE</scope>
    <source>
        <strain evidence="2">JCVI_44_bin.5</strain>
    </source>
</reference>
<feature type="transmembrane region" description="Helical" evidence="1">
    <location>
        <begin position="67"/>
        <end position="84"/>
    </location>
</feature>
<evidence type="ECO:0000256" key="1">
    <source>
        <dbReference type="SAM" id="Phobius"/>
    </source>
</evidence>
<feature type="transmembrane region" description="Helical" evidence="1">
    <location>
        <begin position="172"/>
        <end position="191"/>
    </location>
</feature>
<keyword evidence="1" id="KW-1133">Transmembrane helix</keyword>
<gene>
    <name evidence="2" type="ORF">HXN26_00445</name>
</gene>
<protein>
    <submittedName>
        <fullName evidence="2">Uncharacterized protein</fullName>
    </submittedName>
</protein>
<proteinExistence type="predicted"/>
<evidence type="ECO:0000313" key="2">
    <source>
        <dbReference type="EMBL" id="MBF1383317.1"/>
    </source>
</evidence>
<feature type="transmembrane region" description="Helical" evidence="1">
    <location>
        <begin position="148"/>
        <end position="167"/>
    </location>
</feature>
<feature type="transmembrane region" description="Helical" evidence="1">
    <location>
        <begin position="30"/>
        <end position="47"/>
    </location>
</feature>
<dbReference type="EMBL" id="JABZSJ010000001">
    <property type="protein sequence ID" value="MBF1383317.1"/>
    <property type="molecule type" value="Genomic_DNA"/>
</dbReference>
<dbReference type="RefSeq" id="WP_273158101.1">
    <property type="nucleotide sequence ID" value="NZ_JABZSJ010000001.1"/>
</dbReference>
<evidence type="ECO:0000313" key="3">
    <source>
        <dbReference type="Proteomes" id="UP000771736"/>
    </source>
</evidence>
<accession>A0A930HKF6</accession>
<feature type="transmembrane region" description="Helical" evidence="1">
    <location>
        <begin position="105"/>
        <end position="128"/>
    </location>
</feature>